<proteinExistence type="predicted"/>
<reference evidence="1 2" key="1">
    <citation type="submission" date="2015-07" db="EMBL/GenBank/DDBJ databases">
        <title>Whole genome sequence of Thermanaerothrix daxensis DSM 23592.</title>
        <authorList>
            <person name="Hemp J."/>
            <person name="Ward L.M."/>
            <person name="Pace L.A."/>
            <person name="Fischer W.W."/>
        </authorList>
    </citation>
    <scope>NUCLEOTIDE SEQUENCE [LARGE SCALE GENOMIC DNA]</scope>
    <source>
        <strain evidence="1 2">GNS-1</strain>
    </source>
</reference>
<dbReference type="RefSeq" id="WP_054521949.1">
    <property type="nucleotide sequence ID" value="NZ_LGKO01000005.1"/>
</dbReference>
<dbReference type="Gene3D" id="2.20.25.10">
    <property type="match status" value="1"/>
</dbReference>
<dbReference type="EMBL" id="LGKO01000005">
    <property type="protein sequence ID" value="KPL82458.1"/>
    <property type="molecule type" value="Genomic_DNA"/>
</dbReference>
<dbReference type="Proteomes" id="UP000050544">
    <property type="component" value="Unassembled WGS sequence"/>
</dbReference>
<gene>
    <name evidence="1" type="ORF">SE15_09905</name>
</gene>
<organism evidence="1 2">
    <name type="scientific">Thermanaerothrix daxensis</name>
    <dbReference type="NCBI Taxonomy" id="869279"/>
    <lineage>
        <taxon>Bacteria</taxon>
        <taxon>Bacillati</taxon>
        <taxon>Chloroflexota</taxon>
        <taxon>Anaerolineae</taxon>
        <taxon>Anaerolineales</taxon>
        <taxon>Anaerolineaceae</taxon>
        <taxon>Thermanaerothrix</taxon>
    </lineage>
</organism>
<dbReference type="SUPFAM" id="SSF158997">
    <property type="entry name" value="Trm112p-like"/>
    <property type="match status" value="1"/>
</dbReference>
<evidence type="ECO:0000313" key="1">
    <source>
        <dbReference type="EMBL" id="KPL82458.1"/>
    </source>
</evidence>
<dbReference type="STRING" id="869279.SE15_09905"/>
<sequence>MVSQDLLEILRCPACVREREGLLDLVRETWLVCRDCGRKYPIVEDIPVMLIDEGSKWMETPVDDLPVPPPPPA</sequence>
<dbReference type="AlphaFoldDB" id="A0A0N8GQ18"/>
<dbReference type="InterPro" id="IPR005651">
    <property type="entry name" value="Trm112-like"/>
</dbReference>
<keyword evidence="2" id="KW-1185">Reference proteome</keyword>
<comment type="caution">
    <text evidence="1">The sequence shown here is derived from an EMBL/GenBank/DDBJ whole genome shotgun (WGS) entry which is preliminary data.</text>
</comment>
<dbReference type="Pfam" id="PF03966">
    <property type="entry name" value="Trm112p"/>
    <property type="match status" value="1"/>
</dbReference>
<protein>
    <recommendedName>
        <fullName evidence="3">Trm112 family protein</fullName>
    </recommendedName>
</protein>
<name>A0A0N8GQ18_9CHLR</name>
<dbReference type="OrthoDB" id="9812205at2"/>
<accession>A0A0N8GQ18</accession>
<evidence type="ECO:0000313" key="2">
    <source>
        <dbReference type="Proteomes" id="UP000050544"/>
    </source>
</evidence>
<evidence type="ECO:0008006" key="3">
    <source>
        <dbReference type="Google" id="ProtNLM"/>
    </source>
</evidence>